<evidence type="ECO:0000313" key="3">
    <source>
        <dbReference type="EMBL" id="VDN27436.1"/>
    </source>
</evidence>
<name>A0A183E5F8_9BILA</name>
<reference evidence="3 4" key="2">
    <citation type="submission" date="2018-11" db="EMBL/GenBank/DDBJ databases">
        <authorList>
            <consortium name="Pathogen Informatics"/>
        </authorList>
    </citation>
    <scope>NUCLEOTIDE SEQUENCE [LARGE SCALE GENOMIC DNA]</scope>
</reference>
<gene>
    <name evidence="3" type="ORF">GPUH_LOCUS16199</name>
</gene>
<feature type="coiled-coil region" evidence="1">
    <location>
        <begin position="41"/>
        <end position="80"/>
    </location>
</feature>
<dbReference type="Proteomes" id="UP000271098">
    <property type="component" value="Unassembled WGS sequence"/>
</dbReference>
<keyword evidence="4" id="KW-1185">Reference proteome</keyword>
<keyword evidence="1" id="KW-0175">Coiled coil</keyword>
<sequence>MKKERQLQNLLFMQSKGYAADDRRGTTLALKQKTLMLETLLKEKTDEISQLKTDRDAMKISEYREQISALQMECNRLKRYFSYATPPSSKMRVNTRSSSKYRGIPSNNDSSGKMWEQVGLSEEMDKVHSNIQAVLDNSNLLDSGMFNLSVWKLKASSFN</sequence>
<evidence type="ECO:0000313" key="4">
    <source>
        <dbReference type="Proteomes" id="UP000271098"/>
    </source>
</evidence>
<organism evidence="5">
    <name type="scientific">Gongylonema pulchrum</name>
    <dbReference type="NCBI Taxonomy" id="637853"/>
    <lineage>
        <taxon>Eukaryota</taxon>
        <taxon>Metazoa</taxon>
        <taxon>Ecdysozoa</taxon>
        <taxon>Nematoda</taxon>
        <taxon>Chromadorea</taxon>
        <taxon>Rhabditida</taxon>
        <taxon>Spirurina</taxon>
        <taxon>Spiruromorpha</taxon>
        <taxon>Spiruroidea</taxon>
        <taxon>Gongylonematidae</taxon>
        <taxon>Gongylonema</taxon>
    </lineage>
</organism>
<dbReference type="OrthoDB" id="2136082at2759"/>
<accession>A0A183E5F8</accession>
<feature type="compositionally biased region" description="Polar residues" evidence="2">
    <location>
        <begin position="87"/>
        <end position="111"/>
    </location>
</feature>
<dbReference type="WBParaSite" id="GPUH_0001622101-mRNA-1">
    <property type="protein sequence ID" value="GPUH_0001622101-mRNA-1"/>
    <property type="gene ID" value="GPUH_0001622101"/>
</dbReference>
<evidence type="ECO:0000256" key="2">
    <source>
        <dbReference type="SAM" id="MobiDB-lite"/>
    </source>
</evidence>
<evidence type="ECO:0000256" key="1">
    <source>
        <dbReference type="SAM" id="Coils"/>
    </source>
</evidence>
<feature type="region of interest" description="Disordered" evidence="2">
    <location>
        <begin position="87"/>
        <end position="113"/>
    </location>
</feature>
<proteinExistence type="predicted"/>
<protein>
    <submittedName>
        <fullName evidence="5">Lzipper-MIP1 domain-containing protein</fullName>
    </submittedName>
</protein>
<dbReference type="AlphaFoldDB" id="A0A183E5F8"/>
<dbReference type="EMBL" id="UYRT01083427">
    <property type="protein sequence ID" value="VDN27436.1"/>
    <property type="molecule type" value="Genomic_DNA"/>
</dbReference>
<reference evidence="5" key="1">
    <citation type="submission" date="2016-06" db="UniProtKB">
        <authorList>
            <consortium name="WormBaseParasite"/>
        </authorList>
    </citation>
    <scope>IDENTIFICATION</scope>
</reference>
<evidence type="ECO:0000313" key="5">
    <source>
        <dbReference type="WBParaSite" id="GPUH_0001622101-mRNA-1"/>
    </source>
</evidence>